<evidence type="ECO:0000256" key="2">
    <source>
        <dbReference type="ARBA" id="ARBA00023163"/>
    </source>
</evidence>
<evidence type="ECO:0000313" key="4">
    <source>
        <dbReference type="Proteomes" id="UP000492821"/>
    </source>
</evidence>
<evidence type="ECO:0000313" key="5">
    <source>
        <dbReference type="WBParaSite" id="Pan_g8253.t1"/>
    </source>
</evidence>
<dbReference type="InterPro" id="IPR035500">
    <property type="entry name" value="NHR-like_dom_sf"/>
</dbReference>
<sequence>MTKIASYFIRDHDGFKELRIDKQTFVRLFQLSYLSLTKVVTADIAPIDPAFDEVLFLIGLKLYDPTIPNISSDTQTRLQQLRNLLIDEMAVTYKKIRMDANQRINSLLKTSKALEVYAHRLREDMLLFKCFNFVPFDDVTMDKGFVVPDLKSSVEKSDTLLINAINWFLKILCATPNRVVVDLQLIKQFD</sequence>
<protein>
    <submittedName>
        <fullName evidence="5">NR LBD domain-containing protein</fullName>
    </submittedName>
</protein>
<dbReference type="SUPFAM" id="SSF48508">
    <property type="entry name" value="Nuclear receptor ligand-binding domain"/>
    <property type="match status" value="1"/>
</dbReference>
<dbReference type="Proteomes" id="UP000492821">
    <property type="component" value="Unassembled WGS sequence"/>
</dbReference>
<evidence type="ECO:0000256" key="1">
    <source>
        <dbReference type="ARBA" id="ARBA00023015"/>
    </source>
</evidence>
<name>A0A7E4WAK6_PANRE</name>
<reference evidence="4" key="1">
    <citation type="journal article" date="2013" name="Genetics">
        <title>The draft genome and transcriptome of Panagrellus redivivus are shaped by the harsh demands of a free-living lifestyle.</title>
        <authorList>
            <person name="Srinivasan J."/>
            <person name="Dillman A.R."/>
            <person name="Macchietto M.G."/>
            <person name="Heikkinen L."/>
            <person name="Lakso M."/>
            <person name="Fracchia K.M."/>
            <person name="Antoshechkin I."/>
            <person name="Mortazavi A."/>
            <person name="Wong G."/>
            <person name="Sternberg P.W."/>
        </authorList>
    </citation>
    <scope>NUCLEOTIDE SEQUENCE [LARGE SCALE GENOMIC DNA]</scope>
    <source>
        <strain evidence="4">MT8872</strain>
    </source>
</reference>
<keyword evidence="4" id="KW-1185">Reference proteome</keyword>
<keyword evidence="3" id="KW-0675">Receptor</keyword>
<dbReference type="WBParaSite" id="Pan_g8253.t1">
    <property type="protein sequence ID" value="Pan_g8253.t1"/>
    <property type="gene ID" value="Pan_g8253"/>
</dbReference>
<organism evidence="4 5">
    <name type="scientific">Panagrellus redivivus</name>
    <name type="common">Microworm</name>
    <dbReference type="NCBI Taxonomy" id="6233"/>
    <lineage>
        <taxon>Eukaryota</taxon>
        <taxon>Metazoa</taxon>
        <taxon>Ecdysozoa</taxon>
        <taxon>Nematoda</taxon>
        <taxon>Chromadorea</taxon>
        <taxon>Rhabditida</taxon>
        <taxon>Tylenchina</taxon>
        <taxon>Panagrolaimomorpha</taxon>
        <taxon>Panagrolaimoidea</taxon>
        <taxon>Panagrolaimidae</taxon>
        <taxon>Panagrellus</taxon>
    </lineage>
</organism>
<dbReference type="Gene3D" id="1.10.565.10">
    <property type="entry name" value="Retinoid X Receptor"/>
    <property type="match status" value="1"/>
</dbReference>
<keyword evidence="2" id="KW-0804">Transcription</keyword>
<dbReference type="AlphaFoldDB" id="A0A7E4WAK6"/>
<accession>A0A7E4WAK6</accession>
<reference evidence="5" key="2">
    <citation type="submission" date="2020-10" db="UniProtKB">
        <authorList>
            <consortium name="WormBaseParasite"/>
        </authorList>
    </citation>
    <scope>IDENTIFICATION</scope>
</reference>
<proteinExistence type="predicted"/>
<keyword evidence="1" id="KW-0805">Transcription regulation</keyword>
<evidence type="ECO:0000256" key="3">
    <source>
        <dbReference type="ARBA" id="ARBA00023170"/>
    </source>
</evidence>